<dbReference type="AlphaFoldDB" id="A0AAD4MQ75"/>
<evidence type="ECO:0000313" key="2">
    <source>
        <dbReference type="EMBL" id="KAI1698154.1"/>
    </source>
</evidence>
<proteinExistence type="predicted"/>
<evidence type="ECO:0000256" key="1">
    <source>
        <dbReference type="SAM" id="SignalP"/>
    </source>
</evidence>
<feature type="signal peptide" evidence="1">
    <location>
        <begin position="1"/>
        <end position="21"/>
    </location>
</feature>
<keyword evidence="1" id="KW-0732">Signal</keyword>
<sequence length="249" mass="27923">MFSKILSILLLKVVIFNFVEGSKKLSDALTDPEDQKWLAKAVAVGFLNPPETLKSIKITHEGKEVTFEVRSLKSKSDVAALSKTDREVAGDEAKDEDYRVVKNFGFGAWLKVGNVSTMEAFLSISDVPPSLKKAWDGLLNKVEGMGNDCTDYGVLSWFFSKGKYDSTELEKKLFREVVQFYMKKHEGKNGRKGKIGLIASHDIDSGLTAEEVKEKNRYVAYFKSIGFKHLGQDVEHDKDVFAVTFAHLK</sequence>
<dbReference type="Proteomes" id="UP001201812">
    <property type="component" value="Unassembled WGS sequence"/>
</dbReference>
<dbReference type="EMBL" id="JAKKPZ010000232">
    <property type="protein sequence ID" value="KAI1698154.1"/>
    <property type="molecule type" value="Genomic_DNA"/>
</dbReference>
<name>A0AAD4MQ75_9BILA</name>
<keyword evidence="3" id="KW-1185">Reference proteome</keyword>
<organism evidence="2 3">
    <name type="scientific">Ditylenchus destructor</name>
    <dbReference type="NCBI Taxonomy" id="166010"/>
    <lineage>
        <taxon>Eukaryota</taxon>
        <taxon>Metazoa</taxon>
        <taxon>Ecdysozoa</taxon>
        <taxon>Nematoda</taxon>
        <taxon>Chromadorea</taxon>
        <taxon>Rhabditida</taxon>
        <taxon>Tylenchina</taxon>
        <taxon>Tylenchomorpha</taxon>
        <taxon>Sphaerularioidea</taxon>
        <taxon>Anguinidae</taxon>
        <taxon>Anguininae</taxon>
        <taxon>Ditylenchus</taxon>
    </lineage>
</organism>
<gene>
    <name evidence="2" type="ORF">DdX_18080</name>
</gene>
<evidence type="ECO:0000313" key="3">
    <source>
        <dbReference type="Proteomes" id="UP001201812"/>
    </source>
</evidence>
<feature type="chain" id="PRO_5041976035" evidence="1">
    <location>
        <begin position="22"/>
        <end position="249"/>
    </location>
</feature>
<protein>
    <submittedName>
        <fullName evidence="2">Uncharacterized protein</fullName>
    </submittedName>
</protein>
<accession>A0AAD4MQ75</accession>
<comment type="caution">
    <text evidence="2">The sequence shown here is derived from an EMBL/GenBank/DDBJ whole genome shotgun (WGS) entry which is preliminary data.</text>
</comment>
<reference evidence="2" key="1">
    <citation type="submission" date="2022-01" db="EMBL/GenBank/DDBJ databases">
        <title>Genome Sequence Resource for Two Populations of Ditylenchus destructor, the Migratory Endoparasitic Phytonematode.</title>
        <authorList>
            <person name="Zhang H."/>
            <person name="Lin R."/>
            <person name="Xie B."/>
        </authorList>
    </citation>
    <scope>NUCLEOTIDE SEQUENCE</scope>
    <source>
        <strain evidence="2">BazhouSP</strain>
    </source>
</reference>